<comment type="cofactor">
    <cofactor evidence="1">
        <name>Mn(2+)</name>
        <dbReference type="ChEBI" id="CHEBI:29035"/>
    </cofactor>
</comment>
<evidence type="ECO:0000256" key="4">
    <source>
        <dbReference type="ARBA" id="ARBA00022801"/>
    </source>
</evidence>
<protein>
    <submittedName>
        <fullName evidence="8">Coenzyme A pyrophosphatase</fullName>
    </submittedName>
</protein>
<evidence type="ECO:0000256" key="3">
    <source>
        <dbReference type="ARBA" id="ARBA00022723"/>
    </source>
</evidence>
<accession>A0AAQ4CTG0</accession>
<evidence type="ECO:0000259" key="7">
    <source>
        <dbReference type="PROSITE" id="PS51462"/>
    </source>
</evidence>
<dbReference type="CDD" id="cd03426">
    <property type="entry name" value="NUDIX_CoAse_Nudt7"/>
    <property type="match status" value="1"/>
</dbReference>
<dbReference type="InterPro" id="IPR015797">
    <property type="entry name" value="NUDIX_hydrolase-like_dom_sf"/>
</dbReference>
<evidence type="ECO:0000313" key="9">
    <source>
        <dbReference type="Proteomes" id="UP001319921"/>
    </source>
</evidence>
<dbReference type="SUPFAM" id="SSF55811">
    <property type="entry name" value="Nudix"/>
    <property type="match status" value="1"/>
</dbReference>
<dbReference type="GO" id="GO:0010945">
    <property type="term" value="F:coenzyme A diphosphatase activity"/>
    <property type="evidence" value="ECO:0007669"/>
    <property type="project" value="InterPro"/>
</dbReference>
<evidence type="ECO:0000313" key="8">
    <source>
        <dbReference type="EMBL" id="BDB99091.1"/>
    </source>
</evidence>
<dbReference type="InterPro" id="IPR000086">
    <property type="entry name" value="NUDIX_hydrolase_dom"/>
</dbReference>
<keyword evidence="5" id="KW-0460">Magnesium</keyword>
<keyword evidence="4" id="KW-0378">Hydrolase</keyword>
<name>A0AAQ4CTG0_9CREN</name>
<dbReference type="PANTHER" id="PTHR12992">
    <property type="entry name" value="NUDIX HYDROLASE"/>
    <property type="match status" value="1"/>
</dbReference>
<dbReference type="KEGG" id="scas:SACC_21080"/>
<reference evidence="8 9" key="1">
    <citation type="journal article" date="2022" name="Microbiol. Resour. Announc.">
        <title>Complete Genome Sequence of the Hyperthermophilic and Acidophilic Archaeon Saccharolobus caldissimus Strain HS-3T.</title>
        <authorList>
            <person name="Sakai H.D."/>
            <person name="Kurosawa N."/>
        </authorList>
    </citation>
    <scope>NUCLEOTIDE SEQUENCE [LARGE SCALE GENOMIC DNA]</scope>
    <source>
        <strain evidence="8 9">JCM32116</strain>
    </source>
</reference>
<sequence length="170" mass="19443">MLIRGIVIIILVNIQRIVELPLIDERESDAAVVVLIGKGEYILLIKRVSNPNDPWSGQIALPGGHRERDESTLQAAVRECEEEVGIRPDIKSSLGVFSPNNIKIRVRAYVALLDDLVEPKPNPHEVEKVFWVHESQLIRKDNAFYFNQYRVWGMTYRILSRLFEIAGVKV</sequence>
<evidence type="ECO:0000256" key="6">
    <source>
        <dbReference type="ARBA" id="ARBA00023211"/>
    </source>
</evidence>
<feature type="domain" description="Nudix hydrolase" evidence="7">
    <location>
        <begin position="25"/>
        <end position="155"/>
    </location>
</feature>
<gene>
    <name evidence="8" type="ORF">SACC_21080</name>
</gene>
<evidence type="ECO:0000256" key="5">
    <source>
        <dbReference type="ARBA" id="ARBA00022842"/>
    </source>
</evidence>
<keyword evidence="3" id="KW-0479">Metal-binding</keyword>
<keyword evidence="6" id="KW-0464">Manganese</keyword>
<dbReference type="EMBL" id="AP025226">
    <property type="protein sequence ID" value="BDB99091.1"/>
    <property type="molecule type" value="Genomic_DNA"/>
</dbReference>
<dbReference type="Gene3D" id="3.90.79.10">
    <property type="entry name" value="Nucleoside Triphosphate Pyrophosphohydrolase"/>
    <property type="match status" value="1"/>
</dbReference>
<keyword evidence="9" id="KW-1185">Reference proteome</keyword>
<dbReference type="GO" id="GO:0046872">
    <property type="term" value="F:metal ion binding"/>
    <property type="evidence" value="ECO:0007669"/>
    <property type="project" value="UniProtKB-KW"/>
</dbReference>
<dbReference type="Proteomes" id="UP001319921">
    <property type="component" value="Chromosome"/>
</dbReference>
<evidence type="ECO:0000256" key="2">
    <source>
        <dbReference type="ARBA" id="ARBA00001946"/>
    </source>
</evidence>
<organism evidence="8 9">
    <name type="scientific">Saccharolobus caldissimus</name>
    <dbReference type="NCBI Taxonomy" id="1702097"/>
    <lineage>
        <taxon>Archaea</taxon>
        <taxon>Thermoproteota</taxon>
        <taxon>Thermoprotei</taxon>
        <taxon>Sulfolobales</taxon>
        <taxon>Sulfolobaceae</taxon>
        <taxon>Saccharolobus</taxon>
    </lineage>
</organism>
<dbReference type="InterPro" id="IPR045121">
    <property type="entry name" value="CoAse"/>
</dbReference>
<dbReference type="AlphaFoldDB" id="A0AAQ4CTG0"/>
<evidence type="ECO:0000256" key="1">
    <source>
        <dbReference type="ARBA" id="ARBA00001936"/>
    </source>
</evidence>
<dbReference type="PANTHER" id="PTHR12992:SF11">
    <property type="entry name" value="MITOCHONDRIAL COENZYME A DIPHOSPHATASE NUDT8"/>
    <property type="match status" value="1"/>
</dbReference>
<dbReference type="Pfam" id="PF00293">
    <property type="entry name" value="NUDIX"/>
    <property type="match status" value="1"/>
</dbReference>
<proteinExistence type="predicted"/>
<dbReference type="PROSITE" id="PS51462">
    <property type="entry name" value="NUDIX"/>
    <property type="match status" value="1"/>
</dbReference>
<comment type="cofactor">
    <cofactor evidence="2">
        <name>Mg(2+)</name>
        <dbReference type="ChEBI" id="CHEBI:18420"/>
    </cofactor>
</comment>